<keyword evidence="3" id="KW-1185">Reference proteome</keyword>
<gene>
    <name evidence="2" type="ORF">F7725_000088</name>
</gene>
<accession>A0A7J5ZE15</accession>
<evidence type="ECO:0000313" key="3">
    <source>
        <dbReference type="Proteomes" id="UP000518266"/>
    </source>
</evidence>
<feature type="compositionally biased region" description="Basic and acidic residues" evidence="1">
    <location>
        <begin position="207"/>
        <end position="220"/>
    </location>
</feature>
<dbReference type="Proteomes" id="UP000518266">
    <property type="component" value="Unassembled WGS sequence"/>
</dbReference>
<organism evidence="2 3">
    <name type="scientific">Dissostichus mawsoni</name>
    <name type="common">Antarctic cod</name>
    <dbReference type="NCBI Taxonomy" id="36200"/>
    <lineage>
        <taxon>Eukaryota</taxon>
        <taxon>Metazoa</taxon>
        <taxon>Chordata</taxon>
        <taxon>Craniata</taxon>
        <taxon>Vertebrata</taxon>
        <taxon>Euteleostomi</taxon>
        <taxon>Actinopterygii</taxon>
        <taxon>Neopterygii</taxon>
        <taxon>Teleostei</taxon>
        <taxon>Neoteleostei</taxon>
        <taxon>Acanthomorphata</taxon>
        <taxon>Eupercaria</taxon>
        <taxon>Perciformes</taxon>
        <taxon>Notothenioidei</taxon>
        <taxon>Nototheniidae</taxon>
        <taxon>Dissostichus</taxon>
    </lineage>
</organism>
<reference evidence="2 3" key="1">
    <citation type="submission" date="2020-03" db="EMBL/GenBank/DDBJ databases">
        <title>Dissostichus mawsoni Genome sequencing and assembly.</title>
        <authorList>
            <person name="Park H."/>
        </authorList>
    </citation>
    <scope>NUCLEOTIDE SEQUENCE [LARGE SCALE GENOMIC DNA]</scope>
    <source>
        <strain evidence="2">DM0001</strain>
        <tissue evidence="2">Muscle</tissue>
    </source>
</reference>
<proteinExistence type="predicted"/>
<dbReference type="EMBL" id="JAAKFY010000002">
    <property type="protein sequence ID" value="KAF3859833.1"/>
    <property type="molecule type" value="Genomic_DNA"/>
</dbReference>
<sequence>MARASLLLDLHRRKIPLASADQNNFLGFRRKDSGKLDSQAKGFGTEVSDELITDPSVVVKADITTPQEETVELHRDSARRALLSMKQSEIRKPFTLLEVPSPVIASDTCDFFYKREKNSLFTPAISTLVFPTVVVPPLQSIQQAGEVGVQHLAFWVMELWDGEQEVEQEDRGADRHTASQLSAAPFFSATGLWHSQTQTKSRVVSITEKDGKNTRSHEEPLGSESDEAVLTSCEVSSDLLQSVLHSRLGAVGQWVGQMKRTRVEGLHVEVTDSVSMAGLFRLLRQQPVHSSDGGGHIIWSQVKGCGLFTRLLLQHRHNVVTLCPRD</sequence>
<protein>
    <submittedName>
        <fullName evidence="2">Uncharacterized protein</fullName>
    </submittedName>
</protein>
<evidence type="ECO:0000313" key="2">
    <source>
        <dbReference type="EMBL" id="KAF3859833.1"/>
    </source>
</evidence>
<comment type="caution">
    <text evidence="2">The sequence shown here is derived from an EMBL/GenBank/DDBJ whole genome shotgun (WGS) entry which is preliminary data.</text>
</comment>
<name>A0A7J5ZE15_DISMA</name>
<dbReference type="AlphaFoldDB" id="A0A7J5ZE15"/>
<feature type="region of interest" description="Disordered" evidence="1">
    <location>
        <begin position="203"/>
        <end position="227"/>
    </location>
</feature>
<evidence type="ECO:0000256" key="1">
    <source>
        <dbReference type="SAM" id="MobiDB-lite"/>
    </source>
</evidence>